<protein>
    <recommendedName>
        <fullName evidence="2">adenine deaminase</fullName>
        <ecNumber evidence="2">3.5.4.2</ecNumber>
    </recommendedName>
</protein>
<evidence type="ECO:0000313" key="7">
    <source>
        <dbReference type="Proteomes" id="UP000184476"/>
    </source>
</evidence>
<dbReference type="InterPro" id="IPR026912">
    <property type="entry name" value="Adenine_deam_C"/>
</dbReference>
<dbReference type="OrthoDB" id="9775607at2"/>
<dbReference type="SUPFAM" id="SSF51556">
    <property type="entry name" value="Metallo-dependent hydrolases"/>
    <property type="match status" value="1"/>
</dbReference>
<feature type="domain" description="Adenine deaminase C-terminal" evidence="5">
    <location>
        <begin position="424"/>
        <end position="555"/>
    </location>
</feature>
<dbReference type="AlphaFoldDB" id="A0A1M4X1P4"/>
<dbReference type="PANTHER" id="PTHR43135">
    <property type="entry name" value="ALPHA-D-RIBOSE 1-METHYLPHOSPHONATE 5-TRIPHOSPHATE DIPHOSPHATASE"/>
    <property type="match status" value="1"/>
</dbReference>
<evidence type="ECO:0000256" key="1">
    <source>
        <dbReference type="ARBA" id="ARBA00006773"/>
    </source>
</evidence>
<dbReference type="Pfam" id="PF01979">
    <property type="entry name" value="Amidohydro_1"/>
    <property type="match status" value="1"/>
</dbReference>
<gene>
    <name evidence="6" type="ORF">SAMN05444392_10478</name>
</gene>
<comment type="catalytic activity">
    <reaction evidence="3">
        <text>adenine + H2O + H(+) = hypoxanthine + NH4(+)</text>
        <dbReference type="Rhea" id="RHEA:23688"/>
        <dbReference type="ChEBI" id="CHEBI:15377"/>
        <dbReference type="ChEBI" id="CHEBI:15378"/>
        <dbReference type="ChEBI" id="CHEBI:16708"/>
        <dbReference type="ChEBI" id="CHEBI:17368"/>
        <dbReference type="ChEBI" id="CHEBI:28938"/>
        <dbReference type="EC" id="3.5.4.2"/>
    </reaction>
</comment>
<comment type="similarity">
    <text evidence="1">Belongs to the metallo-dependent hydrolases superfamily. Adenine deaminase family.</text>
</comment>
<dbReference type="InterPro" id="IPR051781">
    <property type="entry name" value="Metallo-dep_Hydrolase"/>
</dbReference>
<dbReference type="SUPFAM" id="SSF51338">
    <property type="entry name" value="Composite domain of metallo-dependent hydrolases"/>
    <property type="match status" value="1"/>
</dbReference>
<proteinExistence type="inferred from homology"/>
<evidence type="ECO:0000259" key="4">
    <source>
        <dbReference type="Pfam" id="PF01979"/>
    </source>
</evidence>
<dbReference type="Pfam" id="PF13382">
    <property type="entry name" value="Adenine_deam_C"/>
    <property type="match status" value="1"/>
</dbReference>
<dbReference type="GO" id="GO:0000034">
    <property type="term" value="F:adenine deaminase activity"/>
    <property type="evidence" value="ECO:0007669"/>
    <property type="project" value="UniProtKB-EC"/>
</dbReference>
<dbReference type="RefSeq" id="WP_073154474.1">
    <property type="nucleotide sequence ID" value="NZ_FQVL01000004.1"/>
</dbReference>
<evidence type="ECO:0000256" key="2">
    <source>
        <dbReference type="ARBA" id="ARBA00012782"/>
    </source>
</evidence>
<keyword evidence="7" id="KW-1185">Reference proteome</keyword>
<feature type="domain" description="Amidohydrolase-related" evidence="4">
    <location>
        <begin position="269"/>
        <end position="355"/>
    </location>
</feature>
<accession>A0A1M4X1P4</accession>
<reference evidence="6 7" key="1">
    <citation type="submission" date="2016-11" db="EMBL/GenBank/DDBJ databases">
        <authorList>
            <person name="Jaros S."/>
            <person name="Januszkiewicz K."/>
            <person name="Wedrychowicz H."/>
        </authorList>
    </citation>
    <scope>NUCLEOTIDE SEQUENCE [LARGE SCALE GENOMIC DNA]</scope>
    <source>
        <strain evidence="6 7">DSM 44666</strain>
    </source>
</reference>
<name>A0A1M4X1P4_9BACL</name>
<dbReference type="InterPro" id="IPR011059">
    <property type="entry name" value="Metal-dep_hydrolase_composite"/>
</dbReference>
<dbReference type="InterPro" id="IPR032466">
    <property type="entry name" value="Metal_Hydrolase"/>
</dbReference>
<evidence type="ECO:0000256" key="3">
    <source>
        <dbReference type="ARBA" id="ARBA00047720"/>
    </source>
</evidence>
<dbReference type="Gene3D" id="3.20.20.140">
    <property type="entry name" value="Metal-dependent hydrolases"/>
    <property type="match status" value="1"/>
</dbReference>
<dbReference type="Proteomes" id="UP000184476">
    <property type="component" value="Unassembled WGS sequence"/>
</dbReference>
<evidence type="ECO:0000259" key="5">
    <source>
        <dbReference type="Pfam" id="PF13382"/>
    </source>
</evidence>
<dbReference type="InterPro" id="IPR006680">
    <property type="entry name" value="Amidohydro-rel"/>
</dbReference>
<dbReference type="PANTHER" id="PTHR43135:SF3">
    <property type="entry name" value="ALPHA-D-RIBOSE 1-METHYLPHOSPHONATE 5-TRIPHOSPHATE DIPHOSPHATASE"/>
    <property type="match status" value="1"/>
</dbReference>
<dbReference type="Gene3D" id="2.30.40.10">
    <property type="entry name" value="Urease, subunit C, domain 1"/>
    <property type="match status" value="1"/>
</dbReference>
<dbReference type="EMBL" id="FQVL01000004">
    <property type="protein sequence ID" value="SHE87409.1"/>
    <property type="molecule type" value="Genomic_DNA"/>
</dbReference>
<evidence type="ECO:0000313" key="6">
    <source>
        <dbReference type="EMBL" id="SHE87409.1"/>
    </source>
</evidence>
<organism evidence="6 7">
    <name type="scientific">Seinonella peptonophila</name>
    <dbReference type="NCBI Taxonomy" id="112248"/>
    <lineage>
        <taxon>Bacteria</taxon>
        <taxon>Bacillati</taxon>
        <taxon>Bacillota</taxon>
        <taxon>Bacilli</taxon>
        <taxon>Bacillales</taxon>
        <taxon>Thermoactinomycetaceae</taxon>
        <taxon>Seinonella</taxon>
    </lineage>
</organism>
<dbReference type="STRING" id="112248.SAMN05444392_10478"/>
<dbReference type="EC" id="3.5.4.2" evidence="2"/>
<sequence length="575" mass="64230">MKQVETNHLEKVRAIFDILHGDKEADLLLKNLNILDVHGETVYQGSILIYDKRIVALNPDESITKVKDVFDGQGLYAIPGLIDAHLHFESQLAHPTALAEAMVPCGTTTIFAECLDLLSAAAEEGVQAAKDLFKDYDKLPYRLYAFAPGKKVDASVTKAVLEMEPVIGLGEFEHFTYSSGDKDDFQKAAWVREKGGFMNGHWGVTALSDMVLNYLPAIGVSNNHDVWNVNDIEKSIRYGFPTHIKFGVGSNEVIKTLLRAIVDRKFPTDNFMLCTDNISVERLLKMGHMDWIISLCVEMGINPIKAIKMASYNTARSFHMEDQIGSLTPGRFADIVLTDSLSKINPLYVFKDGELIAKERKLLKNADIDYSNMCTKGKKGLNDLTPEQLDIVPLDVSKDGTQAKVYLFDVYGRGHADFYQEIWVPFEDGKILPEYEGETLSRLSVIQRYADGKRHIVNGLFKGVRIERGAVATFWPAPKPYFVVVGQESEEMCYCVKEVDQYSGACIVTENKTVKSVLPLEIYGVMANMTVDELTASADAIDAALAEMGNHNEGEPVVNKLLSLFISLHRFRFMK</sequence>